<accession>A0A8E2B0C3</accession>
<evidence type="ECO:0000313" key="1">
    <source>
        <dbReference type="EMBL" id="OCH89887.1"/>
    </source>
</evidence>
<keyword evidence="2" id="KW-1185">Reference proteome</keyword>
<name>A0A8E2B0C3_9APHY</name>
<feature type="non-terminal residue" evidence="1">
    <location>
        <position position="269"/>
    </location>
</feature>
<organism evidence="1 2">
    <name type="scientific">Obba rivulosa</name>
    <dbReference type="NCBI Taxonomy" id="1052685"/>
    <lineage>
        <taxon>Eukaryota</taxon>
        <taxon>Fungi</taxon>
        <taxon>Dikarya</taxon>
        <taxon>Basidiomycota</taxon>
        <taxon>Agaricomycotina</taxon>
        <taxon>Agaricomycetes</taxon>
        <taxon>Polyporales</taxon>
        <taxon>Gelatoporiaceae</taxon>
        <taxon>Obba</taxon>
    </lineage>
</organism>
<sequence length="269" mass="29529">RNTELRAAQAYLSKAGSISDADVQGMLERFNATVFQFSAQLADTFPYESVVVQTDRTQDQINVFERVVGSVGRTLTQTLASAGDQLDPVLIQIAAQSCMARCAFEAISSWSFGTTEIDKTFASVHDQLLRTEPQVVAARWRALARKSARTLSEAGDSNVAALRHHIVGILGEIFTLCGLDGEAEPYTLIADNYGNRLQGIVHQLLDLRKAIGEDVIASELVPLYVYAEEVFHPDVMLDLFASDGLYTTKVAQDEKILCTVELGLERVDK</sequence>
<evidence type="ECO:0000313" key="2">
    <source>
        <dbReference type="Proteomes" id="UP000250043"/>
    </source>
</evidence>
<dbReference type="OrthoDB" id="3147752at2759"/>
<dbReference type="Proteomes" id="UP000250043">
    <property type="component" value="Unassembled WGS sequence"/>
</dbReference>
<dbReference type="EMBL" id="KV722417">
    <property type="protein sequence ID" value="OCH89887.1"/>
    <property type="molecule type" value="Genomic_DNA"/>
</dbReference>
<dbReference type="AlphaFoldDB" id="A0A8E2B0C3"/>
<reference evidence="1 2" key="1">
    <citation type="submission" date="2016-07" db="EMBL/GenBank/DDBJ databases">
        <title>Draft genome of the white-rot fungus Obba rivulosa 3A-2.</title>
        <authorList>
            <consortium name="DOE Joint Genome Institute"/>
            <person name="Miettinen O."/>
            <person name="Riley R."/>
            <person name="Acob R."/>
            <person name="Barry K."/>
            <person name="Cullen D."/>
            <person name="De Vries R."/>
            <person name="Hainaut M."/>
            <person name="Hatakka A."/>
            <person name="Henrissat B."/>
            <person name="Hilden K."/>
            <person name="Kuo R."/>
            <person name="Labutti K."/>
            <person name="Lipzen A."/>
            <person name="Makela M.R."/>
            <person name="Sandor L."/>
            <person name="Spatafora J.W."/>
            <person name="Grigoriev I.V."/>
            <person name="Hibbett D.S."/>
        </authorList>
    </citation>
    <scope>NUCLEOTIDE SEQUENCE [LARGE SCALE GENOMIC DNA]</scope>
    <source>
        <strain evidence="1 2">3A-2</strain>
    </source>
</reference>
<gene>
    <name evidence="1" type="ORF">OBBRIDRAFT_696975</name>
</gene>
<protein>
    <submittedName>
        <fullName evidence="1">Uncharacterized protein</fullName>
    </submittedName>
</protein>
<proteinExistence type="predicted"/>
<feature type="non-terminal residue" evidence="1">
    <location>
        <position position="1"/>
    </location>
</feature>